<reference evidence="2 3" key="1">
    <citation type="journal article" date="2018" name="Sci. Rep.">
        <title>Genome sequence of the cauliflower mushroom Sparassis crispa (Hanabiratake) and its association with beneficial usage.</title>
        <authorList>
            <person name="Kiyama R."/>
            <person name="Furutani Y."/>
            <person name="Kawaguchi K."/>
            <person name="Nakanishi T."/>
        </authorList>
    </citation>
    <scope>NUCLEOTIDE SEQUENCE [LARGE SCALE GENOMIC DNA]</scope>
</reference>
<sequence>MKCPCNRPLGLLHRHPSQPSRGLRRVGLTSGDPFEAAQRDRSGGVFPGDEEGHGARMGGDSVEDEVWGASISTLDEDARKGHEAGRLQGS</sequence>
<evidence type="ECO:0000313" key="3">
    <source>
        <dbReference type="Proteomes" id="UP000287166"/>
    </source>
</evidence>
<dbReference type="InParanoid" id="A0A401GZZ1"/>
<feature type="compositionally biased region" description="Basic and acidic residues" evidence="1">
    <location>
        <begin position="76"/>
        <end position="90"/>
    </location>
</feature>
<name>A0A401GZZ1_9APHY</name>
<evidence type="ECO:0000313" key="2">
    <source>
        <dbReference type="EMBL" id="GBE87746.1"/>
    </source>
</evidence>
<dbReference type="GeneID" id="38784663"/>
<gene>
    <name evidence="2" type="ORF">SCP_1104230</name>
</gene>
<dbReference type="EMBL" id="BFAD01000011">
    <property type="protein sequence ID" value="GBE87746.1"/>
    <property type="molecule type" value="Genomic_DNA"/>
</dbReference>
<comment type="caution">
    <text evidence="2">The sequence shown here is derived from an EMBL/GenBank/DDBJ whole genome shotgun (WGS) entry which is preliminary data.</text>
</comment>
<dbReference type="Proteomes" id="UP000287166">
    <property type="component" value="Unassembled WGS sequence"/>
</dbReference>
<keyword evidence="3" id="KW-1185">Reference proteome</keyword>
<organism evidence="2 3">
    <name type="scientific">Sparassis crispa</name>
    <dbReference type="NCBI Taxonomy" id="139825"/>
    <lineage>
        <taxon>Eukaryota</taxon>
        <taxon>Fungi</taxon>
        <taxon>Dikarya</taxon>
        <taxon>Basidiomycota</taxon>
        <taxon>Agaricomycotina</taxon>
        <taxon>Agaricomycetes</taxon>
        <taxon>Polyporales</taxon>
        <taxon>Sparassidaceae</taxon>
        <taxon>Sparassis</taxon>
    </lineage>
</organism>
<protein>
    <submittedName>
        <fullName evidence="2">Uncharacterized protein</fullName>
    </submittedName>
</protein>
<dbReference type="RefSeq" id="XP_027618659.1">
    <property type="nucleotide sequence ID" value="XM_027762858.1"/>
</dbReference>
<dbReference type="AlphaFoldDB" id="A0A401GZZ1"/>
<feature type="region of interest" description="Disordered" evidence="1">
    <location>
        <begin position="1"/>
        <end position="90"/>
    </location>
</feature>
<accession>A0A401GZZ1</accession>
<evidence type="ECO:0000256" key="1">
    <source>
        <dbReference type="SAM" id="MobiDB-lite"/>
    </source>
</evidence>
<proteinExistence type="predicted"/>